<dbReference type="PANTHER" id="PTHR34846:SF10">
    <property type="entry name" value="CYTOPLASMIC PROTEIN"/>
    <property type="match status" value="1"/>
</dbReference>
<keyword evidence="2" id="KW-0560">Oxidoreductase</keyword>
<sequence length="209" mass="23088">MVSGPTRGRRTQETTVPSTFRIPRNDMSSPFGRLVVAICRRLYGEVPDNAYVLAHDRKVAWSVFGFERKVAGWDALDPHLKSYAVMASAAVIGCSWCLDFGYYVAHEDGLNLDKVREVPRWRQSDVFSPLEREVMGYAEAMTATPPTVTDEMSTSLREQLGTPALVELTMIIAVENERSRFNCAAGLASQGYSDVCELPLAGTGTDMGR</sequence>
<dbReference type="SUPFAM" id="SSF69118">
    <property type="entry name" value="AhpD-like"/>
    <property type="match status" value="1"/>
</dbReference>
<dbReference type="Proteomes" id="UP000192634">
    <property type="component" value="Unassembled WGS sequence"/>
</dbReference>
<proteinExistence type="predicted"/>
<feature type="domain" description="Carboxymuconolactone decarboxylase-like" evidence="1">
    <location>
        <begin position="62"/>
        <end position="140"/>
    </location>
</feature>
<evidence type="ECO:0000259" key="1">
    <source>
        <dbReference type="Pfam" id="PF02627"/>
    </source>
</evidence>
<dbReference type="InterPro" id="IPR003779">
    <property type="entry name" value="CMD-like"/>
</dbReference>
<accession>A0A1W1Y7K8</accession>
<dbReference type="PANTHER" id="PTHR34846">
    <property type="entry name" value="4-CARBOXYMUCONOLACTONE DECARBOXYLASE FAMILY PROTEIN (AFU_ORTHOLOGUE AFUA_6G11590)"/>
    <property type="match status" value="1"/>
</dbReference>
<dbReference type="InterPro" id="IPR029032">
    <property type="entry name" value="AhpD-like"/>
</dbReference>
<organism evidence="2 3">
    <name type="scientific">Janibacter indicus</name>
    <dbReference type="NCBI Taxonomy" id="857417"/>
    <lineage>
        <taxon>Bacteria</taxon>
        <taxon>Bacillati</taxon>
        <taxon>Actinomycetota</taxon>
        <taxon>Actinomycetes</taxon>
        <taxon>Micrococcales</taxon>
        <taxon>Intrasporangiaceae</taxon>
        <taxon>Janibacter</taxon>
    </lineage>
</organism>
<reference evidence="2 3" key="1">
    <citation type="submission" date="2017-04" db="EMBL/GenBank/DDBJ databases">
        <authorList>
            <person name="Afonso C.L."/>
            <person name="Miller P.J."/>
            <person name="Scott M.A."/>
            <person name="Spackman E."/>
            <person name="Goraichik I."/>
            <person name="Dimitrov K.M."/>
            <person name="Suarez D.L."/>
            <person name="Swayne D.E."/>
        </authorList>
    </citation>
    <scope>NUCLEOTIDE SEQUENCE [LARGE SCALE GENOMIC DNA]</scope>
    <source>
        <strain evidence="2 3">CGMCC 1.12511</strain>
    </source>
</reference>
<gene>
    <name evidence="2" type="ORF">SAMN06296429_101164</name>
</gene>
<dbReference type="AlphaFoldDB" id="A0A1W1Y7K8"/>
<evidence type="ECO:0000313" key="3">
    <source>
        <dbReference type="Proteomes" id="UP000192634"/>
    </source>
</evidence>
<dbReference type="GO" id="GO:0051920">
    <property type="term" value="F:peroxiredoxin activity"/>
    <property type="evidence" value="ECO:0007669"/>
    <property type="project" value="InterPro"/>
</dbReference>
<evidence type="ECO:0000313" key="2">
    <source>
        <dbReference type="EMBL" id="SMC32152.1"/>
    </source>
</evidence>
<protein>
    <submittedName>
        <fullName evidence="2">Alkylhydroperoxidase AhpD family core domain-containing protein</fullName>
    </submittedName>
</protein>
<name>A0A1W1Y7K8_9MICO</name>
<dbReference type="EMBL" id="FWXN01000001">
    <property type="protein sequence ID" value="SMC32152.1"/>
    <property type="molecule type" value="Genomic_DNA"/>
</dbReference>
<dbReference type="Gene3D" id="1.20.1290.10">
    <property type="entry name" value="AhpD-like"/>
    <property type="match status" value="1"/>
</dbReference>
<keyword evidence="2" id="KW-0575">Peroxidase</keyword>
<dbReference type="Pfam" id="PF02627">
    <property type="entry name" value="CMD"/>
    <property type="match status" value="1"/>
</dbReference>